<sequence length="341" mass="38613">MYERVKVTPDHPDLIAQPSDFVGSDVDEKPPEPIMSWVGDSAGHEFVKDPDEEEKYLIFVHGWRMTYAGSQKYAETMFKRLWHGGYKGRYSFVRWPTYSEDTHAVTDALFTYNNSDYRAWKSGRSLAEYVASLPPSYTVNVTAHSMGNIVVGAAIREGMRVVNYGLLNAAVPAMCYEDNSALYINVRETPDGDDDPVTSELGFGDKLRFTHGANLVNFFLRNDEALEAWETNNSIFKPQRYGATRLTGYYYDRSQAQGMRLGINFWSSRDRFLRAFHEAAALATASRTRTVGAEGRTGGAVNESVDMGTLYGFGSTHSAQWKWRCQYTDDFYEGLIEKLKL</sequence>
<proteinExistence type="predicted"/>
<keyword evidence="2" id="KW-1185">Reference proteome</keyword>
<gene>
    <name evidence="1" type="ORF">ACFSW8_13035</name>
</gene>
<dbReference type="InterPro" id="IPR010297">
    <property type="entry name" value="DUF900_hydrolase"/>
</dbReference>
<comment type="caution">
    <text evidence="1">The sequence shown here is derived from an EMBL/GenBank/DDBJ whole genome shotgun (WGS) entry which is preliminary data.</text>
</comment>
<protein>
    <submittedName>
        <fullName evidence="1">Alpha/beta hydrolase</fullName>
    </submittedName>
</protein>
<dbReference type="Proteomes" id="UP001597389">
    <property type="component" value="Unassembled WGS sequence"/>
</dbReference>
<accession>A0ABW4ZCV2</accession>
<dbReference type="SUPFAM" id="SSF53474">
    <property type="entry name" value="alpha/beta-Hydrolases"/>
    <property type="match status" value="1"/>
</dbReference>
<name>A0ABW4ZCV2_9BACT</name>
<dbReference type="InterPro" id="IPR029058">
    <property type="entry name" value="AB_hydrolase_fold"/>
</dbReference>
<dbReference type="RefSeq" id="WP_377178452.1">
    <property type="nucleotide sequence ID" value="NZ_JBHUJB010000054.1"/>
</dbReference>
<organism evidence="1 2">
    <name type="scientific">Rubritalea tangerina</name>
    <dbReference type="NCBI Taxonomy" id="430798"/>
    <lineage>
        <taxon>Bacteria</taxon>
        <taxon>Pseudomonadati</taxon>
        <taxon>Verrucomicrobiota</taxon>
        <taxon>Verrucomicrobiia</taxon>
        <taxon>Verrucomicrobiales</taxon>
        <taxon>Rubritaleaceae</taxon>
        <taxon>Rubritalea</taxon>
    </lineage>
</organism>
<evidence type="ECO:0000313" key="1">
    <source>
        <dbReference type="EMBL" id="MFD2159825.1"/>
    </source>
</evidence>
<evidence type="ECO:0000313" key="2">
    <source>
        <dbReference type="Proteomes" id="UP001597389"/>
    </source>
</evidence>
<dbReference type="GO" id="GO:0016787">
    <property type="term" value="F:hydrolase activity"/>
    <property type="evidence" value="ECO:0007669"/>
    <property type="project" value="UniProtKB-KW"/>
</dbReference>
<dbReference type="EMBL" id="JBHUJB010000054">
    <property type="protein sequence ID" value="MFD2159825.1"/>
    <property type="molecule type" value="Genomic_DNA"/>
</dbReference>
<keyword evidence="1" id="KW-0378">Hydrolase</keyword>
<dbReference type="Pfam" id="PF05990">
    <property type="entry name" value="DUF900"/>
    <property type="match status" value="1"/>
</dbReference>
<reference evidence="2" key="1">
    <citation type="journal article" date="2019" name="Int. J. Syst. Evol. Microbiol.">
        <title>The Global Catalogue of Microorganisms (GCM) 10K type strain sequencing project: providing services to taxonomists for standard genome sequencing and annotation.</title>
        <authorList>
            <consortium name="The Broad Institute Genomics Platform"/>
            <consortium name="The Broad Institute Genome Sequencing Center for Infectious Disease"/>
            <person name="Wu L."/>
            <person name="Ma J."/>
        </authorList>
    </citation>
    <scope>NUCLEOTIDE SEQUENCE [LARGE SCALE GENOMIC DNA]</scope>
    <source>
        <strain evidence="2">CCUG 57942</strain>
    </source>
</reference>